<proteinExistence type="predicted"/>
<evidence type="ECO:0008006" key="4">
    <source>
        <dbReference type="Google" id="ProtNLM"/>
    </source>
</evidence>
<dbReference type="AlphaFoldDB" id="A0A3N4IR97"/>
<protein>
    <recommendedName>
        <fullName evidence="4">Integrase zinc-binding domain-containing protein</fullName>
    </recommendedName>
</protein>
<keyword evidence="3" id="KW-1185">Reference proteome</keyword>
<evidence type="ECO:0000256" key="1">
    <source>
        <dbReference type="SAM" id="MobiDB-lite"/>
    </source>
</evidence>
<feature type="region of interest" description="Disordered" evidence="1">
    <location>
        <begin position="29"/>
        <end position="60"/>
    </location>
</feature>
<dbReference type="EMBL" id="ML119648">
    <property type="protein sequence ID" value="RPA86751.1"/>
    <property type="molecule type" value="Genomic_DNA"/>
</dbReference>
<dbReference type="Proteomes" id="UP000275078">
    <property type="component" value="Unassembled WGS sequence"/>
</dbReference>
<gene>
    <name evidence="2" type="ORF">BJ508DRAFT_321337</name>
</gene>
<dbReference type="OrthoDB" id="10685469at2759"/>
<sequence length="512" mass="57873">MEAQAMQPISDALIDPALRSLTVSSAQPASLSLVSQPELNEQPESDTERFRTPMSATPQFERTNPSAAVMENNSAFSDAAKIQFEEYLNAKPKERRRLFDRLKYSQYIIYLTSKTYRNSENRNQYDTARRRFQLVNGQLYRKPEPMKRCSSDPPNTPLRYYAPRRVVCVDNAFETIRRVHEDCGHNGINKTWEALEEEYYGIVKEDVFFNREVRSKVLHTPIFNPTLNDIEDMQIEDDTSDSEEADNNEEEEQSFITILGEALTSPDTQAETRPIDNNQHPTPITLTSTEQQVLPAHARAHERIISKYASNHQIIRFEIGDYATLGLSRSEIPSSTGLPRTPCRILKQVGRQYIVQTKWGVLDHVQATEVLNPLPSYSNLAKTLPPAPSSITSLARVSLPHKYREPVSNALTFGSNASLGLVVETTNGPRLRTVAHLPPLHSKLTNVGYRNVNLGVDSIPPVGLEIYVDSFDGPIARVAETYDSNAIDKDYLKKYEHDLAFLEPTCFISDRG</sequence>
<organism evidence="2 3">
    <name type="scientific">Ascobolus immersus RN42</name>
    <dbReference type="NCBI Taxonomy" id="1160509"/>
    <lineage>
        <taxon>Eukaryota</taxon>
        <taxon>Fungi</taxon>
        <taxon>Dikarya</taxon>
        <taxon>Ascomycota</taxon>
        <taxon>Pezizomycotina</taxon>
        <taxon>Pezizomycetes</taxon>
        <taxon>Pezizales</taxon>
        <taxon>Ascobolaceae</taxon>
        <taxon>Ascobolus</taxon>
    </lineage>
</organism>
<accession>A0A3N4IR97</accession>
<feature type="compositionally biased region" description="Polar residues" evidence="1">
    <location>
        <begin position="29"/>
        <end position="39"/>
    </location>
</feature>
<reference evidence="2 3" key="1">
    <citation type="journal article" date="2018" name="Nat. Ecol. Evol.">
        <title>Pezizomycetes genomes reveal the molecular basis of ectomycorrhizal truffle lifestyle.</title>
        <authorList>
            <person name="Murat C."/>
            <person name="Payen T."/>
            <person name="Noel B."/>
            <person name="Kuo A."/>
            <person name="Morin E."/>
            <person name="Chen J."/>
            <person name="Kohler A."/>
            <person name="Krizsan K."/>
            <person name="Balestrini R."/>
            <person name="Da Silva C."/>
            <person name="Montanini B."/>
            <person name="Hainaut M."/>
            <person name="Levati E."/>
            <person name="Barry K.W."/>
            <person name="Belfiori B."/>
            <person name="Cichocki N."/>
            <person name="Clum A."/>
            <person name="Dockter R.B."/>
            <person name="Fauchery L."/>
            <person name="Guy J."/>
            <person name="Iotti M."/>
            <person name="Le Tacon F."/>
            <person name="Lindquist E.A."/>
            <person name="Lipzen A."/>
            <person name="Malagnac F."/>
            <person name="Mello A."/>
            <person name="Molinier V."/>
            <person name="Miyauchi S."/>
            <person name="Poulain J."/>
            <person name="Riccioni C."/>
            <person name="Rubini A."/>
            <person name="Sitrit Y."/>
            <person name="Splivallo R."/>
            <person name="Traeger S."/>
            <person name="Wang M."/>
            <person name="Zifcakova L."/>
            <person name="Wipf D."/>
            <person name="Zambonelli A."/>
            <person name="Paolocci F."/>
            <person name="Nowrousian M."/>
            <person name="Ottonello S."/>
            <person name="Baldrian P."/>
            <person name="Spatafora J.W."/>
            <person name="Henrissat B."/>
            <person name="Nagy L.G."/>
            <person name="Aury J.M."/>
            <person name="Wincker P."/>
            <person name="Grigoriev I.V."/>
            <person name="Bonfante P."/>
            <person name="Martin F.M."/>
        </authorList>
    </citation>
    <scope>NUCLEOTIDE SEQUENCE [LARGE SCALE GENOMIC DNA]</scope>
    <source>
        <strain evidence="2 3">RN42</strain>
    </source>
</reference>
<evidence type="ECO:0000313" key="3">
    <source>
        <dbReference type="Proteomes" id="UP000275078"/>
    </source>
</evidence>
<name>A0A3N4IR97_ASCIM</name>
<evidence type="ECO:0000313" key="2">
    <source>
        <dbReference type="EMBL" id="RPA86751.1"/>
    </source>
</evidence>